<organism evidence="3">
    <name type="scientific">Sesamum radiatum</name>
    <name type="common">Black benniseed</name>
    <dbReference type="NCBI Taxonomy" id="300843"/>
    <lineage>
        <taxon>Eukaryota</taxon>
        <taxon>Viridiplantae</taxon>
        <taxon>Streptophyta</taxon>
        <taxon>Embryophyta</taxon>
        <taxon>Tracheophyta</taxon>
        <taxon>Spermatophyta</taxon>
        <taxon>Magnoliopsida</taxon>
        <taxon>eudicotyledons</taxon>
        <taxon>Gunneridae</taxon>
        <taxon>Pentapetalae</taxon>
        <taxon>asterids</taxon>
        <taxon>lamiids</taxon>
        <taxon>Lamiales</taxon>
        <taxon>Pedaliaceae</taxon>
        <taxon>Sesamum</taxon>
    </lineage>
</organism>
<keyword evidence="3" id="KW-0456">Lyase</keyword>
<evidence type="ECO:0000313" key="3">
    <source>
        <dbReference type="EMBL" id="KAL0361823.1"/>
    </source>
</evidence>
<dbReference type="Gene3D" id="2.10.25.30">
    <property type="entry name" value="EGF-like, alliinase"/>
    <property type="match status" value="1"/>
</dbReference>
<dbReference type="InterPro" id="IPR037029">
    <property type="entry name" value="Alliinase_N_sf"/>
</dbReference>
<reference evidence="3" key="1">
    <citation type="submission" date="2020-06" db="EMBL/GenBank/DDBJ databases">
        <authorList>
            <person name="Li T."/>
            <person name="Hu X."/>
            <person name="Zhang T."/>
            <person name="Song X."/>
            <person name="Zhang H."/>
            <person name="Dai N."/>
            <person name="Sheng W."/>
            <person name="Hou X."/>
            <person name="Wei L."/>
        </authorList>
    </citation>
    <scope>NUCLEOTIDE SEQUENCE</scope>
    <source>
        <strain evidence="3">G02</strain>
        <tissue evidence="3">Leaf</tissue>
    </source>
</reference>
<reference evidence="3" key="2">
    <citation type="journal article" date="2024" name="Plant">
        <title>Genomic evolution and insights into agronomic trait innovations of Sesamum species.</title>
        <authorList>
            <person name="Miao H."/>
            <person name="Wang L."/>
            <person name="Qu L."/>
            <person name="Liu H."/>
            <person name="Sun Y."/>
            <person name="Le M."/>
            <person name="Wang Q."/>
            <person name="Wei S."/>
            <person name="Zheng Y."/>
            <person name="Lin W."/>
            <person name="Duan Y."/>
            <person name="Cao H."/>
            <person name="Xiong S."/>
            <person name="Wang X."/>
            <person name="Wei L."/>
            <person name="Li C."/>
            <person name="Ma Q."/>
            <person name="Ju M."/>
            <person name="Zhao R."/>
            <person name="Li G."/>
            <person name="Mu C."/>
            <person name="Tian Q."/>
            <person name="Mei H."/>
            <person name="Zhang T."/>
            <person name="Gao T."/>
            <person name="Zhang H."/>
        </authorList>
    </citation>
    <scope>NUCLEOTIDE SEQUENCE</scope>
    <source>
        <strain evidence="3">G02</strain>
    </source>
</reference>
<gene>
    <name evidence="3" type="ORF">Sradi_3866800</name>
</gene>
<dbReference type="EMBL" id="JACGWJ010000016">
    <property type="protein sequence ID" value="KAL0361823.1"/>
    <property type="molecule type" value="Genomic_DNA"/>
</dbReference>
<dbReference type="Pfam" id="PF04863">
    <property type="entry name" value="EGF_alliinase"/>
    <property type="match status" value="1"/>
</dbReference>
<evidence type="ECO:0000256" key="1">
    <source>
        <dbReference type="SAM" id="Phobius"/>
    </source>
</evidence>
<keyword evidence="1" id="KW-0472">Membrane</keyword>
<keyword evidence="1" id="KW-0812">Transmembrane</keyword>
<sequence length="101" mass="11045">MMANETKRFFYTVCLLASVALNIFLVRNEWKKQKLSSNWAQEAAAEAEAVALISCSGHGRAYLDGVVVDGKPVCECNTCYGGPNCSHFSPDCAVDALRFSF</sequence>
<dbReference type="AlphaFoldDB" id="A0AAW2Q2L9"/>
<dbReference type="GO" id="GO:0016846">
    <property type="term" value="F:carbon-sulfur lyase activity"/>
    <property type="evidence" value="ECO:0007669"/>
    <property type="project" value="InterPro"/>
</dbReference>
<protein>
    <submittedName>
        <fullName evidence="3">Alliin lyase 2</fullName>
    </submittedName>
</protein>
<keyword evidence="1" id="KW-1133">Transmembrane helix</keyword>
<feature type="domain" description="Alliinase EGF-like" evidence="2">
    <location>
        <begin position="38"/>
        <end position="92"/>
    </location>
</feature>
<evidence type="ECO:0000259" key="2">
    <source>
        <dbReference type="Pfam" id="PF04863"/>
    </source>
</evidence>
<dbReference type="InterPro" id="IPR006947">
    <property type="entry name" value="EGF_alliinase"/>
</dbReference>
<proteinExistence type="predicted"/>
<accession>A0AAW2Q2L9</accession>
<comment type="caution">
    <text evidence="3">The sequence shown here is derived from an EMBL/GenBank/DDBJ whole genome shotgun (WGS) entry which is preliminary data.</text>
</comment>
<feature type="transmembrane region" description="Helical" evidence="1">
    <location>
        <begin position="6"/>
        <end position="26"/>
    </location>
</feature>
<name>A0AAW2Q2L9_SESRA</name>